<dbReference type="RefSeq" id="XP_014517356.1">
    <property type="nucleotide sequence ID" value="XM_014661870.1"/>
</dbReference>
<evidence type="ECO:0000313" key="2">
    <source>
        <dbReference type="Proteomes" id="UP000087766"/>
    </source>
</evidence>
<dbReference type="PANTHER" id="PTHR31642">
    <property type="entry name" value="TRICHOTHECENE 3-O-ACETYLTRANSFERASE"/>
    <property type="match status" value="1"/>
</dbReference>
<dbReference type="AlphaFoldDB" id="A0A1S3VG75"/>
<reference evidence="2" key="1">
    <citation type="journal article" date="2014" name="Nat. Commun.">
        <title>Genome sequence of mungbean and insights into evolution within Vigna species.</title>
        <authorList>
            <person name="Kang Y.J."/>
            <person name="Kim S.K."/>
            <person name="Kim M.Y."/>
            <person name="Lestari P."/>
            <person name="Kim K.H."/>
            <person name="Ha B.K."/>
            <person name="Jun T.H."/>
            <person name="Hwang W.J."/>
            <person name="Lee T."/>
            <person name="Lee J."/>
            <person name="Shim S."/>
            <person name="Yoon M.Y."/>
            <person name="Jang Y.E."/>
            <person name="Han K.S."/>
            <person name="Taeprayoon P."/>
            <person name="Yoon N."/>
            <person name="Somta P."/>
            <person name="Tanya P."/>
            <person name="Kim K.S."/>
            <person name="Gwag J.G."/>
            <person name="Moon J.K."/>
            <person name="Lee Y.H."/>
            <person name="Park B.S."/>
            <person name="Bombarely A."/>
            <person name="Doyle J.J."/>
            <person name="Jackson S.A."/>
            <person name="Schafleitner R."/>
            <person name="Srinives P."/>
            <person name="Varshney R.K."/>
            <person name="Lee S.H."/>
        </authorList>
    </citation>
    <scope>NUCLEOTIDE SEQUENCE [LARGE SCALE GENOMIC DNA]</scope>
    <source>
        <strain evidence="2">cv. VC1973A</strain>
    </source>
</reference>
<comment type="similarity">
    <text evidence="1">Belongs to the plant acyltransferase family.</text>
</comment>
<protein>
    <submittedName>
        <fullName evidence="3">Hydroxycinnamoyltransferase 1</fullName>
    </submittedName>
</protein>
<proteinExistence type="inferred from homology"/>
<sequence length="446" mass="49445">HIVVWGKANPSRNISMSKLRVTLNSKLTVVSSRPVSSGKVHTLSALDRRMGCHTLHVIFYYKNDDNWFKSFDLDPLRESLSEVLTQYPVLTGRLVRGENGEWEVRCNDAGVRTIKATVDATLHEWLQSASHSEEKLLVAWDDMPEDPSTWSPFRIQINSFQEGGVAIGVSCSHMMADLTFIASFFKSWTEFHRHFPITHPPLIAPLSTRGHALSSSSSSTKTTSATNFATATFKFSSSTIKQCLSKVRDSCPNATPFDFLAALFWTRIASVRPPKTQDQTHSLCICSDFRSLLKPPLPIGYLGNALNFSTLSQKVKDVELGVIVRAVHWQMEKLSEEEIGASNEGKRVYGSELTCVCMEQLMEEEDQESLLYGAGFVNNEKPVHVSCRVGNVESEGLIMVMPSAEGGVSRSVTVMLAEEEVAELKKDEAIMELEAVMVLAGCGMDD</sequence>
<reference evidence="3" key="2">
    <citation type="submission" date="2025-08" db="UniProtKB">
        <authorList>
            <consortium name="RefSeq"/>
        </authorList>
    </citation>
    <scope>IDENTIFICATION</scope>
    <source>
        <tissue evidence="3">Leaf</tissue>
    </source>
</reference>
<dbReference type="GO" id="GO:0016747">
    <property type="term" value="F:acyltransferase activity, transferring groups other than amino-acyl groups"/>
    <property type="evidence" value="ECO:0007669"/>
    <property type="project" value="TreeGrafter"/>
</dbReference>
<feature type="non-terminal residue" evidence="3">
    <location>
        <position position="1"/>
    </location>
</feature>
<organism evidence="2 3">
    <name type="scientific">Vigna radiata var. radiata</name>
    <name type="common">Mung bean</name>
    <name type="synonym">Phaseolus aureus</name>
    <dbReference type="NCBI Taxonomy" id="3916"/>
    <lineage>
        <taxon>Eukaryota</taxon>
        <taxon>Viridiplantae</taxon>
        <taxon>Streptophyta</taxon>
        <taxon>Embryophyta</taxon>
        <taxon>Tracheophyta</taxon>
        <taxon>Spermatophyta</taxon>
        <taxon>Magnoliopsida</taxon>
        <taxon>eudicotyledons</taxon>
        <taxon>Gunneridae</taxon>
        <taxon>Pentapetalae</taxon>
        <taxon>rosids</taxon>
        <taxon>fabids</taxon>
        <taxon>Fabales</taxon>
        <taxon>Fabaceae</taxon>
        <taxon>Papilionoideae</taxon>
        <taxon>50 kb inversion clade</taxon>
        <taxon>NPAAA clade</taxon>
        <taxon>indigoferoid/millettioid clade</taxon>
        <taxon>Phaseoleae</taxon>
        <taxon>Vigna</taxon>
    </lineage>
</organism>
<dbReference type="Proteomes" id="UP000087766">
    <property type="component" value="Chromosome 10"/>
</dbReference>
<dbReference type="Pfam" id="PF02458">
    <property type="entry name" value="Transferase"/>
    <property type="match status" value="1"/>
</dbReference>
<dbReference type="Gene3D" id="3.30.559.10">
    <property type="entry name" value="Chloramphenicol acetyltransferase-like domain"/>
    <property type="match status" value="2"/>
</dbReference>
<evidence type="ECO:0000256" key="1">
    <source>
        <dbReference type="ARBA" id="ARBA00009861"/>
    </source>
</evidence>
<evidence type="ECO:0000313" key="3">
    <source>
        <dbReference type="RefSeq" id="XP_014517356.1"/>
    </source>
</evidence>
<accession>A0A1S3VG75</accession>
<dbReference type="InterPro" id="IPR023213">
    <property type="entry name" value="CAT-like_dom_sf"/>
</dbReference>
<dbReference type="InterPro" id="IPR050317">
    <property type="entry name" value="Plant_Fungal_Acyltransferase"/>
</dbReference>
<dbReference type="SUPFAM" id="SSF52777">
    <property type="entry name" value="CoA-dependent acyltransferases"/>
    <property type="match status" value="1"/>
</dbReference>
<name>A0A1S3VG75_VIGRR</name>
<dbReference type="KEGG" id="vra:106774840"/>
<keyword evidence="2" id="KW-1185">Reference proteome</keyword>
<dbReference type="PANTHER" id="PTHR31642:SF316">
    <property type="entry name" value="PROTEIN ECERIFERUM 26-LIKE"/>
    <property type="match status" value="1"/>
</dbReference>
<dbReference type="GeneID" id="106774840"/>
<dbReference type="STRING" id="3916.A0A1S3VG75"/>
<dbReference type="OrthoDB" id="671439at2759"/>
<gene>
    <name evidence="3" type="primary">LOC106774840</name>
</gene>